<dbReference type="Ensembl" id="ENSOABT00000074093.1">
    <property type="protein sequence ID" value="ENSOABP00000060492.1"/>
    <property type="gene ID" value="ENSOABG00000024828.2"/>
</dbReference>
<feature type="compositionally biased region" description="Polar residues" evidence="8">
    <location>
        <begin position="66"/>
        <end position="75"/>
    </location>
</feature>
<feature type="region of interest" description="Disordered" evidence="8">
    <location>
        <begin position="321"/>
        <end position="351"/>
    </location>
</feature>
<dbReference type="PANTHER" id="PTHR34174:SF1">
    <property type="entry name" value="CENTRIOLAR AND CILIOGENESIS-ASSOCIATED PROTEIN HYLS1"/>
    <property type="match status" value="1"/>
</dbReference>
<keyword evidence="6" id="KW-0206">Cytoskeleton</keyword>
<gene>
    <name evidence="10" type="primary">hyls1</name>
</gene>
<evidence type="ECO:0000256" key="4">
    <source>
        <dbReference type="ARBA" id="ARBA00022490"/>
    </source>
</evidence>
<dbReference type="GO" id="GO:0060271">
    <property type="term" value="P:cilium assembly"/>
    <property type="evidence" value="ECO:0007669"/>
    <property type="project" value="TreeGrafter"/>
</dbReference>
<organism evidence="10 11">
    <name type="scientific">Oreochromis aureus</name>
    <name type="common">Israeli tilapia</name>
    <name type="synonym">Chromis aureus</name>
    <dbReference type="NCBI Taxonomy" id="47969"/>
    <lineage>
        <taxon>Eukaryota</taxon>
        <taxon>Metazoa</taxon>
        <taxon>Chordata</taxon>
        <taxon>Craniata</taxon>
        <taxon>Vertebrata</taxon>
        <taxon>Euteleostomi</taxon>
        <taxon>Actinopterygii</taxon>
        <taxon>Neopterygii</taxon>
        <taxon>Teleostei</taxon>
        <taxon>Neoteleostei</taxon>
        <taxon>Acanthomorphata</taxon>
        <taxon>Ovalentaria</taxon>
        <taxon>Cichlomorphae</taxon>
        <taxon>Cichliformes</taxon>
        <taxon>Cichlidae</taxon>
        <taxon>African cichlids</taxon>
        <taxon>Pseudocrenilabrinae</taxon>
        <taxon>Oreochromini</taxon>
        <taxon>Oreochromis</taxon>
    </lineage>
</organism>
<sequence length="472" mass="54044">MYKMCSTQSDEESEDDKNSLSSSFWSDGDEEKDEEEEDEIERMIDSKPAADAEDLLQGASEEVKSGLNNQSNFSKESLDKTNNDEEEEEERCSSSPDSLAQSLMTSDYGTYKPEGQEGAEYRDDHTIKEFDQDSRGALSEMREDEEDSRSLSSFGDFLIEPTHKPDFNELSVLKVSKIFDNVACCREIIHITEVHSEQKKKQAGEEECDLHAASEKAPKEQHRTVQAEDMFLLNEKQKQEIEVHNLHGFNNVKKDVGGKVECEDPDESSSNKDIKFIDSRVNISSSMMYGNMCAEWEGNLRQDRGTASCLEERLAQLYLATSPEQESPESDNEDLDDQSDTQTSESERVSLSAFESYMKGMTRTKSDGDIRPKPKSFIRPVMSQQTIKKTDPVAKYFQYKQLWEMFKLSGEKDRRALRSEIKQRLTYQPPPPKPRRVYVPNTYIVPTEKKRSALRWKIRNDLASGLLPYKCS</sequence>
<feature type="compositionally biased region" description="Basic and acidic residues" evidence="8">
    <location>
        <begin position="41"/>
        <end position="50"/>
    </location>
</feature>
<dbReference type="GO" id="GO:0097730">
    <property type="term" value="C:non-motile cilium"/>
    <property type="evidence" value="ECO:0007669"/>
    <property type="project" value="TreeGrafter"/>
</dbReference>
<keyword evidence="7" id="KW-0966">Cell projection</keyword>
<proteinExistence type="inferred from homology"/>
<feature type="compositionally biased region" description="Polar residues" evidence="8">
    <location>
        <begin position="93"/>
        <end position="108"/>
    </location>
</feature>
<evidence type="ECO:0000313" key="10">
    <source>
        <dbReference type="Ensembl" id="ENSOABP00000060492.1"/>
    </source>
</evidence>
<reference evidence="10" key="2">
    <citation type="submission" date="2025-08" db="UniProtKB">
        <authorList>
            <consortium name="Ensembl"/>
        </authorList>
    </citation>
    <scope>IDENTIFICATION</scope>
</reference>
<evidence type="ECO:0000256" key="1">
    <source>
        <dbReference type="ARBA" id="ARBA00004114"/>
    </source>
</evidence>
<evidence type="ECO:0000313" key="11">
    <source>
        <dbReference type="Proteomes" id="UP000472276"/>
    </source>
</evidence>
<protein>
    <recommendedName>
        <fullName evidence="9">Centriolar and ciliogenesis-associated protein HYLS1 C-terminal domain-containing protein</fullName>
    </recommendedName>
</protein>
<feature type="compositionally biased region" description="Acidic residues" evidence="8">
    <location>
        <begin position="27"/>
        <end position="40"/>
    </location>
</feature>
<feature type="region of interest" description="Disordered" evidence="8">
    <location>
        <begin position="1"/>
        <end position="151"/>
    </location>
</feature>
<feature type="compositionally biased region" description="Acidic residues" evidence="8">
    <location>
        <begin position="326"/>
        <end position="339"/>
    </location>
</feature>
<evidence type="ECO:0000256" key="6">
    <source>
        <dbReference type="ARBA" id="ARBA00023212"/>
    </source>
</evidence>
<dbReference type="InterPro" id="IPR027918">
    <property type="entry name" value="HYLS1_C_dom"/>
</dbReference>
<comment type="subcellular location">
    <subcellularLocation>
        <location evidence="2">Cell projection</location>
        <location evidence="2">Cilium</location>
    </subcellularLocation>
    <subcellularLocation>
        <location evidence="1">Cytoplasm</location>
        <location evidence="1">Cytoskeleton</location>
        <location evidence="1">Microtubule organizing center</location>
        <location evidence="1">Centrosome</location>
        <location evidence="1">Centriole</location>
    </subcellularLocation>
</comment>
<dbReference type="InterPro" id="IPR052319">
    <property type="entry name" value="Centriolar_ciliogenesis_assoc"/>
</dbReference>
<accession>A0AAZ1WYJ2</accession>
<evidence type="ECO:0000256" key="8">
    <source>
        <dbReference type="SAM" id="MobiDB-lite"/>
    </source>
</evidence>
<reference evidence="11" key="1">
    <citation type="submission" date="2020-03" db="EMBL/GenBank/DDBJ databases">
        <title>Evolution of repeat sequences and sex chromosomes of tilapia species revealed by chromosome-level genomes.</title>
        <authorList>
            <person name="Xu L."/>
            <person name="Tao W."/>
            <person name="Wang D."/>
            <person name="Zhou Q."/>
        </authorList>
    </citation>
    <scope>NUCLEOTIDE SEQUENCE [LARGE SCALE GENOMIC DNA]</scope>
    <source>
        <strain evidence="11">Israel</strain>
    </source>
</reference>
<evidence type="ECO:0000256" key="7">
    <source>
        <dbReference type="ARBA" id="ARBA00023273"/>
    </source>
</evidence>
<feature type="compositionally biased region" description="Basic and acidic residues" evidence="8">
    <location>
        <begin position="119"/>
        <end position="134"/>
    </location>
</feature>
<keyword evidence="11" id="KW-1185">Reference proteome</keyword>
<dbReference type="Pfam" id="PF15311">
    <property type="entry name" value="HYLS1_C"/>
    <property type="match status" value="1"/>
</dbReference>
<evidence type="ECO:0000256" key="2">
    <source>
        <dbReference type="ARBA" id="ARBA00004138"/>
    </source>
</evidence>
<feature type="region of interest" description="Disordered" evidence="8">
    <location>
        <begin position="195"/>
        <end position="222"/>
    </location>
</feature>
<evidence type="ECO:0000256" key="5">
    <source>
        <dbReference type="ARBA" id="ARBA00022794"/>
    </source>
</evidence>
<comment type="similarity">
    <text evidence="3">Belongs to the HYLS1 family.</text>
</comment>
<evidence type="ECO:0000256" key="3">
    <source>
        <dbReference type="ARBA" id="ARBA00010091"/>
    </source>
</evidence>
<dbReference type="Proteomes" id="UP000472276">
    <property type="component" value="Unassembled WGS sequence"/>
</dbReference>
<dbReference type="AlphaFoldDB" id="A0AAZ1WYJ2"/>
<evidence type="ECO:0000259" key="9">
    <source>
        <dbReference type="Pfam" id="PF15311"/>
    </source>
</evidence>
<dbReference type="GO" id="GO:0005814">
    <property type="term" value="C:centriole"/>
    <property type="evidence" value="ECO:0007669"/>
    <property type="project" value="UniProtKB-SubCell"/>
</dbReference>
<name>A0AAZ1WYJ2_OREAU</name>
<keyword evidence="5" id="KW-0970">Cilium biogenesis/degradation</keyword>
<feature type="domain" description="Centriolar and ciliogenesis-associated protein HYLS1 C-terminal" evidence="9">
    <location>
        <begin position="378"/>
        <end position="463"/>
    </location>
</feature>
<keyword evidence="4" id="KW-0963">Cytoplasm</keyword>
<reference evidence="10" key="3">
    <citation type="submission" date="2025-09" db="UniProtKB">
        <authorList>
            <consortium name="Ensembl"/>
        </authorList>
    </citation>
    <scope>IDENTIFICATION</scope>
</reference>
<dbReference type="PANTHER" id="PTHR34174">
    <property type="entry name" value="HYDROLETHALUS SYNDROME PROTEIN 1"/>
    <property type="match status" value="1"/>
</dbReference>